<dbReference type="PANTHER" id="PTHR42774">
    <property type="entry name" value="PHOSPHOTRANSFERASE SYSTEM TRANSPORT PROTEIN"/>
    <property type="match status" value="1"/>
</dbReference>
<dbReference type="Gene3D" id="3.40.50.300">
    <property type="entry name" value="P-loop containing nucleotide triphosphate hydrolases"/>
    <property type="match status" value="1"/>
</dbReference>
<sequence length="538" mass="54908">MTADLPQGLFVGLTTLDVVHRATRPDRNTKVTASRQDVAAGGPAANAAVTFAALGGRPTLLTALGDGAAARAARSDLEGHGVRVVDVAPDGYELAISAVLVDDASGERSVVSPDAGRTPVAAPAPAVLADLLAAAADPGVVLLDGHHPALAHAVLDALDARAGRAPVVLDAGRWKPWLAELVPRCTTVVASADFRVGGIGGADDVGPALLAAGVPQVAVTHGGDPVVWWTSPAGSAGPSTDAPTAASGTVPVPRVTAVDTLAAGDVFHGALAHALAVGDGFVVALGAAARVAARRVQVVGPRTWLADLPGAVPSALVEPTVGELTADALVARAARLHADARADGRRRILGITGAPGAGKSTLAAALAAALHEQGLAVAVVGQDGFHLAQHELERLDRADRKGAPDTFDVPGYVALLGRLRGAGPHDPPVWAPVFRRDLEEPVGSAVPVGADVPLVVTEGNYLLLDRGGWQDVSPLLDEVWSVEPDDTERVERLVARHVEHGRSPAAARAWVERSDEANAALVRAVASRADLRVRVMRP</sequence>
<keyword evidence="1" id="KW-0808">Transferase</keyword>
<reference evidence="4 5" key="1">
    <citation type="submission" date="2017-11" db="EMBL/GenBank/DDBJ databases">
        <title>Genomic Encyclopedia of Archaeal and Bacterial Type Strains, Phase II (KMG-II): From Individual Species to Whole Genera.</title>
        <authorList>
            <person name="Goeker M."/>
        </authorList>
    </citation>
    <scope>NUCLEOTIDE SEQUENCE [LARGE SCALE GENOMIC DNA]</scope>
    <source>
        <strain evidence="4 5">DSM 22413</strain>
    </source>
</reference>
<organism evidence="4 5">
    <name type="scientific">Luteimicrobium subarcticum</name>
    <dbReference type="NCBI Taxonomy" id="620910"/>
    <lineage>
        <taxon>Bacteria</taxon>
        <taxon>Bacillati</taxon>
        <taxon>Actinomycetota</taxon>
        <taxon>Actinomycetes</taxon>
        <taxon>Micrococcales</taxon>
        <taxon>Luteimicrobium</taxon>
    </lineage>
</organism>
<evidence type="ECO:0000313" key="4">
    <source>
        <dbReference type="EMBL" id="PJI85445.1"/>
    </source>
</evidence>
<keyword evidence="2" id="KW-0418">Kinase</keyword>
<proteinExistence type="predicted"/>
<dbReference type="InterPro" id="IPR027417">
    <property type="entry name" value="P-loop_NTPase"/>
</dbReference>
<accession>A0A2M8W3E1</accession>
<dbReference type="GO" id="GO:0016301">
    <property type="term" value="F:kinase activity"/>
    <property type="evidence" value="ECO:0007669"/>
    <property type="project" value="UniProtKB-KW"/>
</dbReference>
<dbReference type="Proteomes" id="UP000231586">
    <property type="component" value="Unassembled WGS sequence"/>
</dbReference>
<keyword evidence="5" id="KW-1185">Reference proteome</keyword>
<dbReference type="EMBL" id="PGTZ01000012">
    <property type="protein sequence ID" value="PJI85445.1"/>
    <property type="molecule type" value="Genomic_DNA"/>
</dbReference>
<dbReference type="PANTHER" id="PTHR42774:SF3">
    <property type="entry name" value="KETOHEXOKINASE"/>
    <property type="match status" value="1"/>
</dbReference>
<dbReference type="RefSeq" id="WP_342747241.1">
    <property type="nucleotide sequence ID" value="NZ_PGTZ01000012.1"/>
</dbReference>
<dbReference type="NCBIfam" id="NF006743">
    <property type="entry name" value="PRK09270.1-2"/>
    <property type="match status" value="1"/>
</dbReference>
<dbReference type="InterPro" id="IPR011611">
    <property type="entry name" value="PfkB_dom"/>
</dbReference>
<dbReference type="Pfam" id="PF03308">
    <property type="entry name" value="MeaB"/>
    <property type="match status" value="1"/>
</dbReference>
<protein>
    <submittedName>
        <fullName evidence="4">ArgK protein</fullName>
    </submittedName>
</protein>
<dbReference type="PROSITE" id="PS00584">
    <property type="entry name" value="PFKB_KINASES_2"/>
    <property type="match status" value="1"/>
</dbReference>
<gene>
    <name evidence="4" type="ORF">CLV34_2957</name>
</gene>
<evidence type="ECO:0000313" key="5">
    <source>
        <dbReference type="Proteomes" id="UP000231586"/>
    </source>
</evidence>
<dbReference type="SUPFAM" id="SSF53613">
    <property type="entry name" value="Ribokinase-like"/>
    <property type="match status" value="1"/>
</dbReference>
<evidence type="ECO:0000259" key="3">
    <source>
        <dbReference type="Pfam" id="PF00294"/>
    </source>
</evidence>
<dbReference type="Pfam" id="PF00294">
    <property type="entry name" value="PfkB"/>
    <property type="match status" value="1"/>
</dbReference>
<name>A0A2M8W3E1_9MICO</name>
<dbReference type="Gene3D" id="3.40.1190.20">
    <property type="match status" value="1"/>
</dbReference>
<comment type="caution">
    <text evidence="4">The sequence shown here is derived from an EMBL/GenBank/DDBJ whole genome shotgun (WGS) entry which is preliminary data.</text>
</comment>
<feature type="domain" description="Carbohydrate kinase PfkB" evidence="3">
    <location>
        <begin position="10"/>
        <end position="303"/>
    </location>
</feature>
<dbReference type="SUPFAM" id="SSF52540">
    <property type="entry name" value="P-loop containing nucleoside triphosphate hydrolases"/>
    <property type="match status" value="1"/>
</dbReference>
<dbReference type="InterPro" id="IPR052562">
    <property type="entry name" value="Ketohexokinase-related"/>
</dbReference>
<dbReference type="InterPro" id="IPR029056">
    <property type="entry name" value="Ribokinase-like"/>
</dbReference>
<evidence type="ECO:0000256" key="2">
    <source>
        <dbReference type="ARBA" id="ARBA00022777"/>
    </source>
</evidence>
<evidence type="ECO:0000256" key="1">
    <source>
        <dbReference type="ARBA" id="ARBA00022679"/>
    </source>
</evidence>
<dbReference type="AlphaFoldDB" id="A0A2M8W3E1"/>
<dbReference type="InterPro" id="IPR002173">
    <property type="entry name" value="Carboh/pur_kinase_PfkB_CS"/>
</dbReference>